<dbReference type="SUPFAM" id="SSF55804">
    <property type="entry name" value="Phoshotransferase/anion transport protein"/>
    <property type="match status" value="1"/>
</dbReference>
<dbReference type="PANTHER" id="PTHR30181">
    <property type="entry name" value="MANNITOL PERMEASE IIC COMPONENT"/>
    <property type="match status" value="1"/>
</dbReference>
<evidence type="ECO:0000256" key="1">
    <source>
        <dbReference type="ARBA" id="ARBA00022448"/>
    </source>
</evidence>
<evidence type="ECO:0000256" key="2">
    <source>
        <dbReference type="ARBA" id="ARBA00022553"/>
    </source>
</evidence>
<proteinExistence type="predicted"/>
<keyword evidence="3 10" id="KW-0762">Sugar transport</keyword>
<evidence type="ECO:0000313" key="10">
    <source>
        <dbReference type="EMBL" id="QMO42019.1"/>
    </source>
</evidence>
<dbReference type="EMBL" id="WXKQ01000079">
    <property type="protein sequence ID" value="NAG22319.1"/>
    <property type="molecule type" value="Genomic_DNA"/>
</dbReference>
<dbReference type="Proteomes" id="UP000475070">
    <property type="component" value="Unassembled WGS sequence"/>
</dbReference>
<dbReference type="InterPro" id="IPR002178">
    <property type="entry name" value="PTS_EIIA_type-2_dom"/>
</dbReference>
<dbReference type="Gene3D" id="3.40.930.10">
    <property type="entry name" value="Mannitol-specific EII, Chain A"/>
    <property type="match status" value="1"/>
</dbReference>
<dbReference type="Proteomes" id="UP000514754">
    <property type="component" value="Chromosome"/>
</dbReference>
<reference evidence="10 14" key="2">
    <citation type="submission" date="2020-06" db="EMBL/GenBank/DDBJ databases">
        <title>REHAB project genomes.</title>
        <authorList>
            <person name="Shaw L.P."/>
        </authorList>
    </citation>
    <scope>NUCLEOTIDE SEQUENCE [LARGE SCALE GENOMIC DNA]</scope>
    <source>
        <strain evidence="10 14">RHB10-C12</strain>
    </source>
</reference>
<keyword evidence="5" id="KW-0598">Phosphotransferase system</keyword>
<evidence type="ECO:0000259" key="7">
    <source>
        <dbReference type="PROSITE" id="PS51094"/>
    </source>
</evidence>
<dbReference type="PROSITE" id="PS51094">
    <property type="entry name" value="PTS_EIIA_TYPE_2"/>
    <property type="match status" value="1"/>
</dbReference>
<reference evidence="12 13" key="1">
    <citation type="journal article" date="2019" name="Nat. Med.">
        <title>A library of human gut bacterial isolates paired with longitudinal multiomics data enables mechanistic microbiome research.</title>
        <authorList>
            <person name="Poyet M."/>
            <person name="Groussin M."/>
            <person name="Gibbons S.M."/>
            <person name="Avila-Pacheco J."/>
            <person name="Jiang X."/>
            <person name="Kearney S.M."/>
            <person name="Perrotta A.R."/>
            <person name="Berdy B."/>
            <person name="Zhao S."/>
            <person name="Lieberman T.D."/>
            <person name="Swanson P.K."/>
            <person name="Smith M."/>
            <person name="Roesemann S."/>
            <person name="Alexander J.E."/>
            <person name="Rich S.A."/>
            <person name="Livny J."/>
            <person name="Vlamakis H."/>
            <person name="Clish C."/>
            <person name="Bullock K."/>
            <person name="Deik A."/>
            <person name="Scott J."/>
            <person name="Pierce K.A."/>
            <person name="Xavier R.J."/>
            <person name="Alm E.J."/>
        </authorList>
    </citation>
    <scope>NUCLEOTIDE SEQUENCE [LARGE SCALE GENOMIC DNA]</scope>
    <source>
        <strain evidence="9 13">BIOML-A112</strain>
        <strain evidence="8 12">BIOML-A382</strain>
    </source>
</reference>
<dbReference type="EMBL" id="CP146670">
    <property type="protein sequence ID" value="WWX71777.1"/>
    <property type="molecule type" value="Genomic_DNA"/>
</dbReference>
<dbReference type="CDD" id="cd00211">
    <property type="entry name" value="PTS_IIA_fru"/>
    <property type="match status" value="1"/>
</dbReference>
<protein>
    <submittedName>
        <fullName evidence="8">PTS mannitol transporter subunit IIA</fullName>
    </submittedName>
    <submittedName>
        <fullName evidence="10">PTS sugar transporter subunit IIA</fullName>
    </submittedName>
    <submittedName>
        <fullName evidence="9">PTS transporter subunit EIIA</fullName>
    </submittedName>
</protein>
<feature type="domain" description="PTS EIIA type-2" evidence="7">
    <location>
        <begin position="3"/>
        <end position="142"/>
    </location>
</feature>
<evidence type="ECO:0000313" key="12">
    <source>
        <dbReference type="Proteomes" id="UP000438958"/>
    </source>
</evidence>
<gene>
    <name evidence="8" type="ORF">GKF66_24835</name>
    <name evidence="9" type="ORF">GUC01_25560</name>
    <name evidence="10" type="ORF">HVW43_17670</name>
    <name evidence="11" type="ORF">V9Z47_01430</name>
</gene>
<name>A0A085P928_ECOLX</name>
<dbReference type="Proteomes" id="UP001383096">
    <property type="component" value="Chromosome"/>
</dbReference>
<organism evidence="9 13">
    <name type="scientific">Escherichia coli</name>
    <dbReference type="NCBI Taxonomy" id="562"/>
    <lineage>
        <taxon>Bacteria</taxon>
        <taxon>Pseudomonadati</taxon>
        <taxon>Pseudomonadota</taxon>
        <taxon>Gammaproteobacteria</taxon>
        <taxon>Enterobacterales</taxon>
        <taxon>Enterobacteriaceae</taxon>
        <taxon>Escherichia</taxon>
    </lineage>
</organism>
<dbReference type="GO" id="GO:0090563">
    <property type="term" value="F:protein-phosphocysteine-sugar phosphotransferase activity"/>
    <property type="evidence" value="ECO:0007669"/>
    <property type="project" value="TreeGrafter"/>
</dbReference>
<dbReference type="RefSeq" id="WP_000200620.1">
    <property type="nucleotide sequence ID" value="NZ_BFLC01000080.1"/>
</dbReference>
<evidence type="ECO:0000256" key="4">
    <source>
        <dbReference type="ARBA" id="ARBA00022679"/>
    </source>
</evidence>
<sequence length="142" mass="15454">MTSIFSPNNIILNAKAGDKYEAITLTGNILKQNGYVTEEYIQRMKLREEIVSTYLGNGLAIPHGTDGSDCEIVKSGISLVQFPDGIDFGDGNTAYITIGIAGKEGEHLDLLNKIALICIDEDNVKALRNAKTIEQVLQVLNI</sequence>
<dbReference type="GO" id="GO:0005886">
    <property type="term" value="C:plasma membrane"/>
    <property type="evidence" value="ECO:0007669"/>
    <property type="project" value="TreeGrafter"/>
</dbReference>
<evidence type="ECO:0000256" key="5">
    <source>
        <dbReference type="ARBA" id="ARBA00022683"/>
    </source>
</evidence>
<dbReference type="PROSITE" id="PS00372">
    <property type="entry name" value="PTS_EIIA_TYPE_2_HIS"/>
    <property type="match status" value="1"/>
</dbReference>
<evidence type="ECO:0000313" key="9">
    <source>
        <dbReference type="EMBL" id="NAG22319.1"/>
    </source>
</evidence>
<dbReference type="EMBL" id="CP057906">
    <property type="protein sequence ID" value="QMO42019.1"/>
    <property type="molecule type" value="Genomic_DNA"/>
</dbReference>
<evidence type="ECO:0000313" key="8">
    <source>
        <dbReference type="EMBL" id="MSI71954.1"/>
    </source>
</evidence>
<dbReference type="GO" id="GO:0009401">
    <property type="term" value="P:phosphoenolpyruvate-dependent sugar phosphotransferase system"/>
    <property type="evidence" value="ECO:0007669"/>
    <property type="project" value="UniProtKB-KW"/>
</dbReference>
<dbReference type="Proteomes" id="UP000438958">
    <property type="component" value="Unassembled WGS sequence"/>
</dbReference>
<evidence type="ECO:0000313" key="11">
    <source>
        <dbReference type="EMBL" id="WWX71777.1"/>
    </source>
</evidence>
<evidence type="ECO:0000256" key="6">
    <source>
        <dbReference type="ARBA" id="ARBA00022777"/>
    </source>
</evidence>
<keyword evidence="4" id="KW-0808">Transferase</keyword>
<dbReference type="InterPro" id="IPR016152">
    <property type="entry name" value="PTrfase/Anion_transptr"/>
</dbReference>
<accession>A0A085P928</accession>
<evidence type="ECO:0000313" key="13">
    <source>
        <dbReference type="Proteomes" id="UP000475070"/>
    </source>
</evidence>
<keyword evidence="2" id="KW-0597">Phosphoprotein</keyword>
<evidence type="ECO:0000313" key="14">
    <source>
        <dbReference type="Proteomes" id="UP000514754"/>
    </source>
</evidence>
<keyword evidence="1" id="KW-0813">Transport</keyword>
<dbReference type="InterPro" id="IPR050893">
    <property type="entry name" value="Sugar_PTS"/>
</dbReference>
<dbReference type="PANTHER" id="PTHR30181:SF2">
    <property type="entry name" value="PTS SYSTEM MANNITOL-SPECIFIC EIICBA COMPONENT"/>
    <property type="match status" value="1"/>
</dbReference>
<keyword evidence="6" id="KW-0418">Kinase</keyword>
<dbReference type="EMBL" id="WKUE01000080">
    <property type="protein sequence ID" value="MSI71954.1"/>
    <property type="molecule type" value="Genomic_DNA"/>
</dbReference>
<dbReference type="Pfam" id="PF00359">
    <property type="entry name" value="PTS_EIIA_2"/>
    <property type="match status" value="1"/>
</dbReference>
<reference evidence="11" key="3">
    <citation type="submission" date="2024-03" db="EMBL/GenBank/DDBJ databases">
        <title>Epithelial relay of microbial signals coordinates intestinal macrophage supported barrier repair.</title>
        <authorList>
            <person name="Tsai M.T."/>
        </authorList>
    </citation>
    <scope>NUCLEOTIDE SEQUENCE</scope>
    <source>
        <strain evidence="11">MS 21-1</strain>
    </source>
</reference>
<dbReference type="AlphaFoldDB" id="A0A085P928"/>
<dbReference type="GO" id="GO:0016301">
    <property type="term" value="F:kinase activity"/>
    <property type="evidence" value="ECO:0007669"/>
    <property type="project" value="UniProtKB-KW"/>
</dbReference>
<evidence type="ECO:0000256" key="3">
    <source>
        <dbReference type="ARBA" id="ARBA00022597"/>
    </source>
</evidence>